<accession>A0A392TZB7</accession>
<evidence type="ECO:0000313" key="2">
    <source>
        <dbReference type="EMBL" id="MCI65175.1"/>
    </source>
</evidence>
<evidence type="ECO:0000313" key="3">
    <source>
        <dbReference type="Proteomes" id="UP000265520"/>
    </source>
</evidence>
<evidence type="ECO:0000256" key="1">
    <source>
        <dbReference type="SAM" id="MobiDB-lite"/>
    </source>
</evidence>
<dbReference type="Proteomes" id="UP000265520">
    <property type="component" value="Unassembled WGS sequence"/>
</dbReference>
<feature type="compositionally biased region" description="Polar residues" evidence="1">
    <location>
        <begin position="1"/>
        <end position="17"/>
    </location>
</feature>
<comment type="caution">
    <text evidence="2">The sequence shown here is derived from an EMBL/GenBank/DDBJ whole genome shotgun (WGS) entry which is preliminary data.</text>
</comment>
<dbReference type="EMBL" id="LXQA010671028">
    <property type="protein sequence ID" value="MCI65175.1"/>
    <property type="molecule type" value="Genomic_DNA"/>
</dbReference>
<protein>
    <submittedName>
        <fullName evidence="2">Uncharacterized protein</fullName>
    </submittedName>
</protein>
<dbReference type="AlphaFoldDB" id="A0A392TZB7"/>
<keyword evidence="3" id="KW-1185">Reference proteome</keyword>
<feature type="region of interest" description="Disordered" evidence="1">
    <location>
        <begin position="1"/>
        <end position="34"/>
    </location>
</feature>
<name>A0A392TZB7_9FABA</name>
<organism evidence="2 3">
    <name type="scientific">Trifolium medium</name>
    <dbReference type="NCBI Taxonomy" id="97028"/>
    <lineage>
        <taxon>Eukaryota</taxon>
        <taxon>Viridiplantae</taxon>
        <taxon>Streptophyta</taxon>
        <taxon>Embryophyta</taxon>
        <taxon>Tracheophyta</taxon>
        <taxon>Spermatophyta</taxon>
        <taxon>Magnoliopsida</taxon>
        <taxon>eudicotyledons</taxon>
        <taxon>Gunneridae</taxon>
        <taxon>Pentapetalae</taxon>
        <taxon>rosids</taxon>
        <taxon>fabids</taxon>
        <taxon>Fabales</taxon>
        <taxon>Fabaceae</taxon>
        <taxon>Papilionoideae</taxon>
        <taxon>50 kb inversion clade</taxon>
        <taxon>NPAAA clade</taxon>
        <taxon>Hologalegina</taxon>
        <taxon>IRL clade</taxon>
        <taxon>Trifolieae</taxon>
        <taxon>Trifolium</taxon>
    </lineage>
</organism>
<feature type="non-terminal residue" evidence="2">
    <location>
        <position position="1"/>
    </location>
</feature>
<proteinExistence type="predicted"/>
<reference evidence="2 3" key="1">
    <citation type="journal article" date="2018" name="Front. Plant Sci.">
        <title>Red Clover (Trifolium pratense) and Zigzag Clover (T. medium) - A Picture of Genomic Similarities and Differences.</title>
        <authorList>
            <person name="Dluhosova J."/>
            <person name="Istvanek J."/>
            <person name="Nedelnik J."/>
            <person name="Repkova J."/>
        </authorList>
    </citation>
    <scope>NUCLEOTIDE SEQUENCE [LARGE SCALE GENOMIC DNA]</scope>
    <source>
        <strain evidence="3">cv. 10/8</strain>
        <tissue evidence="2">Leaf</tissue>
    </source>
</reference>
<sequence length="34" mass="3541">EVQAAGRNTPTCPSTAPSEFRGCPLSDKIALGEH</sequence>